<keyword evidence="8 12" id="KW-0812">Transmembrane</keyword>
<evidence type="ECO:0000256" key="1">
    <source>
        <dbReference type="ARBA" id="ARBA00003540"/>
    </source>
</evidence>
<dbReference type="EMBL" id="CP022129">
    <property type="protein sequence ID" value="ASF46533.1"/>
    <property type="molecule type" value="Genomic_DNA"/>
</dbReference>
<protein>
    <submittedName>
        <fullName evidence="14">Biopolymer transporter ExbD</fullName>
    </submittedName>
</protein>
<gene>
    <name evidence="14" type="ORF">CEK71_10870</name>
</gene>
<keyword evidence="11 13" id="KW-0472">Membrane</keyword>
<dbReference type="GO" id="GO:0005886">
    <property type="term" value="C:plasma membrane"/>
    <property type="evidence" value="ECO:0007669"/>
    <property type="project" value="UniProtKB-SubCell"/>
</dbReference>
<evidence type="ECO:0000256" key="2">
    <source>
        <dbReference type="ARBA" id="ARBA00004249"/>
    </source>
</evidence>
<dbReference type="AlphaFoldDB" id="A0A1Z4BZ63"/>
<dbReference type="Gene3D" id="3.30.420.270">
    <property type="match status" value="1"/>
</dbReference>
<dbReference type="GO" id="GO:0015031">
    <property type="term" value="P:protein transport"/>
    <property type="evidence" value="ECO:0007669"/>
    <property type="project" value="UniProtKB-KW"/>
</dbReference>
<organism evidence="14 15">
    <name type="scientific">Methylovulum psychrotolerans</name>
    <dbReference type="NCBI Taxonomy" id="1704499"/>
    <lineage>
        <taxon>Bacteria</taxon>
        <taxon>Pseudomonadati</taxon>
        <taxon>Pseudomonadota</taxon>
        <taxon>Gammaproteobacteria</taxon>
        <taxon>Methylococcales</taxon>
        <taxon>Methylococcaceae</taxon>
        <taxon>Methylovulum</taxon>
    </lineage>
</organism>
<dbReference type="InterPro" id="IPR003400">
    <property type="entry name" value="ExbD"/>
</dbReference>
<reference evidence="14 15" key="1">
    <citation type="submission" date="2017-06" db="EMBL/GenBank/DDBJ databases">
        <title>Genome Sequencing of the methanotroph Methylovulum psychrotolerants str. HV10-M2 isolated from a high-altitude environment.</title>
        <authorList>
            <person name="Mateos-Rivera A."/>
        </authorList>
    </citation>
    <scope>NUCLEOTIDE SEQUENCE [LARGE SCALE GENOMIC DNA]</scope>
    <source>
        <strain evidence="14 15">HV10_M2</strain>
    </source>
</reference>
<keyword evidence="5 12" id="KW-0813">Transport</keyword>
<accession>A0A1Z4BZ63</accession>
<evidence type="ECO:0000256" key="10">
    <source>
        <dbReference type="ARBA" id="ARBA00022989"/>
    </source>
</evidence>
<evidence type="ECO:0000256" key="9">
    <source>
        <dbReference type="ARBA" id="ARBA00022927"/>
    </source>
</evidence>
<dbReference type="RefSeq" id="WP_088619405.1">
    <property type="nucleotide sequence ID" value="NZ_CP022129.1"/>
</dbReference>
<evidence type="ECO:0000256" key="6">
    <source>
        <dbReference type="ARBA" id="ARBA00022475"/>
    </source>
</evidence>
<evidence type="ECO:0000313" key="14">
    <source>
        <dbReference type="EMBL" id="ASF46533.1"/>
    </source>
</evidence>
<dbReference type="PANTHER" id="PTHR30558">
    <property type="entry name" value="EXBD MEMBRANE COMPONENT OF PMF-DRIVEN MACROMOLECULE IMPORT SYSTEM"/>
    <property type="match status" value="1"/>
</dbReference>
<keyword evidence="10 13" id="KW-1133">Transmembrane helix</keyword>
<dbReference type="KEGG" id="mpsy:CEK71_10870"/>
<evidence type="ECO:0000256" key="3">
    <source>
        <dbReference type="ARBA" id="ARBA00005811"/>
    </source>
</evidence>
<dbReference type="Pfam" id="PF02472">
    <property type="entry name" value="ExbD"/>
    <property type="match status" value="1"/>
</dbReference>
<keyword evidence="6" id="KW-1003">Cell membrane</keyword>
<evidence type="ECO:0000313" key="15">
    <source>
        <dbReference type="Proteomes" id="UP000197019"/>
    </source>
</evidence>
<dbReference type="OrthoDB" id="9798629at2"/>
<sequence length="141" mass="15542">MAFGGFDHNKNAHPVAEINMVPLIDVMLVLLIIFMIAAPLMTHTVKIDLPKTGGAPQPEQPEAVSLSINADQHLFWNNKHLSRMEFQQHLQEIVTQTPQPEVHIRADQAVPYRLIAETLSDAAQAGVTRIGFVAASESSKQ</sequence>
<evidence type="ECO:0000256" key="5">
    <source>
        <dbReference type="ARBA" id="ARBA00022448"/>
    </source>
</evidence>
<evidence type="ECO:0000256" key="8">
    <source>
        <dbReference type="ARBA" id="ARBA00022692"/>
    </source>
</evidence>
<dbReference type="PANTHER" id="PTHR30558:SF12">
    <property type="entry name" value="BIOPOLYMER TRANSPORT PROTEIN EXBD"/>
    <property type="match status" value="1"/>
</dbReference>
<dbReference type="GO" id="GO:0022857">
    <property type="term" value="F:transmembrane transporter activity"/>
    <property type="evidence" value="ECO:0007669"/>
    <property type="project" value="InterPro"/>
</dbReference>
<evidence type="ECO:0000256" key="4">
    <source>
        <dbReference type="ARBA" id="ARBA00011471"/>
    </source>
</evidence>
<dbReference type="Proteomes" id="UP000197019">
    <property type="component" value="Chromosome"/>
</dbReference>
<evidence type="ECO:0000256" key="11">
    <source>
        <dbReference type="ARBA" id="ARBA00023136"/>
    </source>
</evidence>
<name>A0A1Z4BZ63_9GAMM</name>
<feature type="transmembrane region" description="Helical" evidence="13">
    <location>
        <begin position="20"/>
        <end position="41"/>
    </location>
</feature>
<evidence type="ECO:0000256" key="13">
    <source>
        <dbReference type="SAM" id="Phobius"/>
    </source>
</evidence>
<keyword evidence="7" id="KW-0997">Cell inner membrane</keyword>
<keyword evidence="15" id="KW-1185">Reference proteome</keyword>
<comment type="similarity">
    <text evidence="3 12">Belongs to the ExbD/TolR family.</text>
</comment>
<evidence type="ECO:0000256" key="12">
    <source>
        <dbReference type="RuleBase" id="RU003879"/>
    </source>
</evidence>
<evidence type="ECO:0000256" key="7">
    <source>
        <dbReference type="ARBA" id="ARBA00022519"/>
    </source>
</evidence>
<comment type="subcellular location">
    <subcellularLocation>
        <location evidence="2">Cell inner membrane</location>
        <topology evidence="2">Single-pass type II membrane protein</topology>
    </subcellularLocation>
    <subcellularLocation>
        <location evidence="12">Cell membrane</location>
        <topology evidence="12">Single-pass type II membrane protein</topology>
    </subcellularLocation>
</comment>
<comment type="function">
    <text evidence="1">Involved in the TonB-dependent energy-dependent transport of various receptor-bound substrates.</text>
</comment>
<keyword evidence="9 12" id="KW-0653">Protein transport</keyword>
<comment type="subunit">
    <text evidence="4">The accessory proteins ExbB and ExbD seem to form a complex with TonB.</text>
</comment>
<proteinExistence type="inferred from homology"/>